<comment type="caution">
    <text evidence="3">The sequence shown here is derived from an EMBL/GenBank/DDBJ whole genome shotgun (WGS) entry which is preliminary data.</text>
</comment>
<feature type="transmembrane region" description="Helical" evidence="2">
    <location>
        <begin position="222"/>
        <end position="244"/>
    </location>
</feature>
<evidence type="ECO:0000256" key="2">
    <source>
        <dbReference type="SAM" id="Phobius"/>
    </source>
</evidence>
<reference evidence="3 4" key="1">
    <citation type="submission" date="2019-11" db="EMBL/GenBank/DDBJ databases">
        <title>Whole genome sequence of Oryza granulata.</title>
        <authorList>
            <person name="Li W."/>
        </authorList>
    </citation>
    <scope>NUCLEOTIDE SEQUENCE [LARGE SCALE GENOMIC DNA]</scope>
    <source>
        <strain evidence="4">cv. Menghai</strain>
        <tissue evidence="3">Leaf</tissue>
    </source>
</reference>
<dbReference type="PANTHER" id="PTHR15852:SF8">
    <property type="entry name" value="PROTEIN ORANGE-LIKE, CHLOROPLASTIC"/>
    <property type="match status" value="1"/>
</dbReference>
<feature type="compositionally biased region" description="Low complexity" evidence="1">
    <location>
        <begin position="191"/>
        <end position="209"/>
    </location>
</feature>
<organism evidence="3 4">
    <name type="scientific">Oryza meyeriana var. granulata</name>
    <dbReference type="NCBI Taxonomy" id="110450"/>
    <lineage>
        <taxon>Eukaryota</taxon>
        <taxon>Viridiplantae</taxon>
        <taxon>Streptophyta</taxon>
        <taxon>Embryophyta</taxon>
        <taxon>Tracheophyta</taxon>
        <taxon>Spermatophyta</taxon>
        <taxon>Magnoliopsida</taxon>
        <taxon>Liliopsida</taxon>
        <taxon>Poales</taxon>
        <taxon>Poaceae</taxon>
        <taxon>BOP clade</taxon>
        <taxon>Oryzoideae</taxon>
        <taxon>Oryzeae</taxon>
        <taxon>Oryzinae</taxon>
        <taxon>Oryza</taxon>
        <taxon>Oryza meyeriana</taxon>
    </lineage>
</organism>
<name>A0A6G1FBD4_9ORYZ</name>
<sequence length="381" mass="41406">MPLAGDAPALHICHLPSYRIQPRGKQHEPRIGRRLSKSVANTIVPYAQHHTGNGRQASAASSGPAMYCLAAAPAARATPPFLLVVAVPPPPPPSLSRELHCAVCGRTRGGAVCRQREVLRRCSSAGESRSAGDGGLSSFCIIEGPETIQDFVQMQSQEIQDNIKSRRNKIFLLMEEVRRLRVQQRIRTSESRGASSEESEMPEIPSSIPFLPNTSPKTMKQLYLTSFSFITGIIFFGGLIAPVLELKLGLGGTSYEDFIRTMHLPLQLSQVDPIVASFSGGAVGVISALMLVEIRNVRQQEKKRCTYCHGTGYLPCARCSASGMLLNTRSFTLSCDNGHNMWSTTERCPNCSGAGKVMCPTCLCTGMAMASEHDPRIDPFD</sequence>
<keyword evidence="2" id="KW-0472">Membrane</keyword>
<dbReference type="Proteomes" id="UP000479710">
    <property type="component" value="Unassembled WGS sequence"/>
</dbReference>
<dbReference type="OrthoDB" id="201720at2759"/>
<accession>A0A6G1FBD4</accession>
<gene>
    <name evidence="3" type="ORF">E2562_023609</name>
</gene>
<protein>
    <recommendedName>
        <fullName evidence="5">CR-type domain-containing protein</fullName>
    </recommendedName>
</protein>
<evidence type="ECO:0000313" key="4">
    <source>
        <dbReference type="Proteomes" id="UP000479710"/>
    </source>
</evidence>
<feature type="region of interest" description="Disordered" evidence="1">
    <location>
        <begin position="186"/>
        <end position="210"/>
    </location>
</feature>
<dbReference type="EMBL" id="SPHZ02000001">
    <property type="protein sequence ID" value="KAF0934248.1"/>
    <property type="molecule type" value="Genomic_DNA"/>
</dbReference>
<keyword evidence="4" id="KW-1185">Reference proteome</keyword>
<dbReference type="SUPFAM" id="SSF57938">
    <property type="entry name" value="DnaJ/Hsp40 cysteine-rich domain"/>
    <property type="match status" value="1"/>
</dbReference>
<evidence type="ECO:0000313" key="3">
    <source>
        <dbReference type="EMBL" id="KAF0934248.1"/>
    </source>
</evidence>
<dbReference type="InterPro" id="IPR036410">
    <property type="entry name" value="HSP_DnaJ_Cys-rich_dom_sf"/>
</dbReference>
<dbReference type="AlphaFoldDB" id="A0A6G1FBD4"/>
<proteinExistence type="predicted"/>
<evidence type="ECO:0008006" key="5">
    <source>
        <dbReference type="Google" id="ProtNLM"/>
    </source>
</evidence>
<keyword evidence="2" id="KW-0812">Transmembrane</keyword>
<feature type="transmembrane region" description="Helical" evidence="2">
    <location>
        <begin position="274"/>
        <end position="294"/>
    </location>
</feature>
<dbReference type="PANTHER" id="PTHR15852">
    <property type="entry name" value="PLASTID TRANSCRIPTIONALLY ACTIVE PROTEIN"/>
    <property type="match status" value="1"/>
</dbReference>
<evidence type="ECO:0000256" key="1">
    <source>
        <dbReference type="SAM" id="MobiDB-lite"/>
    </source>
</evidence>
<keyword evidence="2" id="KW-1133">Transmembrane helix</keyword>
<dbReference type="GO" id="GO:0031969">
    <property type="term" value="C:chloroplast membrane"/>
    <property type="evidence" value="ECO:0007669"/>
    <property type="project" value="TreeGrafter"/>
</dbReference>